<gene>
    <name evidence="1" type="ORF">A3C24_03345</name>
</gene>
<dbReference type="Gene3D" id="3.30.460.10">
    <property type="entry name" value="Beta Polymerase, domain 2"/>
    <property type="match status" value="1"/>
</dbReference>
<accession>A0A1F7GZJ8</accession>
<name>A0A1F7GZJ8_9BACT</name>
<dbReference type="AlphaFoldDB" id="A0A1F7GZJ8"/>
<evidence type="ECO:0000313" key="2">
    <source>
        <dbReference type="Proteomes" id="UP000177159"/>
    </source>
</evidence>
<dbReference type="Proteomes" id="UP000177159">
    <property type="component" value="Unassembled WGS sequence"/>
</dbReference>
<sequence length="78" mass="9620">MFNYVCEWKFKKDELDVEFYLTDKNSKTMQKQINVFETLKNNPDLLKEYESLKSSMNEKSLKEHQKKKYEFYHRILGE</sequence>
<comment type="caution">
    <text evidence="1">The sequence shown here is derived from an EMBL/GenBank/DDBJ whole genome shotgun (WGS) entry which is preliminary data.</text>
</comment>
<protein>
    <submittedName>
        <fullName evidence="1">Uncharacterized protein</fullName>
    </submittedName>
</protein>
<evidence type="ECO:0000313" key="1">
    <source>
        <dbReference type="EMBL" id="OGK24557.1"/>
    </source>
</evidence>
<dbReference type="InterPro" id="IPR043519">
    <property type="entry name" value="NT_sf"/>
</dbReference>
<dbReference type="EMBL" id="MFZM01000006">
    <property type="protein sequence ID" value="OGK24557.1"/>
    <property type="molecule type" value="Genomic_DNA"/>
</dbReference>
<proteinExistence type="predicted"/>
<organism evidence="1 2">
    <name type="scientific">Candidatus Roizmanbacteria bacterium RIFCSPHIGHO2_02_FULL_37_24</name>
    <dbReference type="NCBI Taxonomy" id="1802037"/>
    <lineage>
        <taxon>Bacteria</taxon>
        <taxon>Candidatus Roizmaniibacteriota</taxon>
    </lineage>
</organism>
<reference evidence="1 2" key="1">
    <citation type="journal article" date="2016" name="Nat. Commun.">
        <title>Thousands of microbial genomes shed light on interconnected biogeochemical processes in an aquifer system.</title>
        <authorList>
            <person name="Anantharaman K."/>
            <person name="Brown C.T."/>
            <person name="Hug L.A."/>
            <person name="Sharon I."/>
            <person name="Castelle C.J."/>
            <person name="Probst A.J."/>
            <person name="Thomas B.C."/>
            <person name="Singh A."/>
            <person name="Wilkins M.J."/>
            <person name="Karaoz U."/>
            <person name="Brodie E.L."/>
            <person name="Williams K.H."/>
            <person name="Hubbard S.S."/>
            <person name="Banfield J.F."/>
        </authorList>
    </citation>
    <scope>NUCLEOTIDE SEQUENCE [LARGE SCALE GENOMIC DNA]</scope>
</reference>